<feature type="transmembrane region" description="Helical" evidence="1">
    <location>
        <begin position="47"/>
        <end position="69"/>
    </location>
</feature>
<name>A0A914R7Q1_PAREQ</name>
<feature type="transmembrane region" description="Helical" evidence="1">
    <location>
        <begin position="75"/>
        <end position="96"/>
    </location>
</feature>
<organism evidence="2 3">
    <name type="scientific">Parascaris equorum</name>
    <name type="common">Equine roundworm</name>
    <dbReference type="NCBI Taxonomy" id="6256"/>
    <lineage>
        <taxon>Eukaryota</taxon>
        <taxon>Metazoa</taxon>
        <taxon>Ecdysozoa</taxon>
        <taxon>Nematoda</taxon>
        <taxon>Chromadorea</taxon>
        <taxon>Rhabditida</taxon>
        <taxon>Spirurina</taxon>
        <taxon>Ascaridomorpha</taxon>
        <taxon>Ascaridoidea</taxon>
        <taxon>Ascarididae</taxon>
        <taxon>Parascaris</taxon>
    </lineage>
</organism>
<sequence>ENKSKYLALCQCVHIKWLTIIFVTIKCIVIAYFILSKGHAGNDSTVTIASFLLLGISLLTYTLLVVGILKKMYTFVIPYFTVCILVVFMASMKFLVDILDLINEKKQSLRTRIVGLVAEVNCSYKYRIA</sequence>
<keyword evidence="1" id="KW-1133">Transmembrane helix</keyword>
<dbReference type="AlphaFoldDB" id="A0A914R7Q1"/>
<dbReference type="Proteomes" id="UP000887564">
    <property type="component" value="Unplaced"/>
</dbReference>
<keyword evidence="1" id="KW-0472">Membrane</keyword>
<evidence type="ECO:0000313" key="2">
    <source>
        <dbReference type="Proteomes" id="UP000887564"/>
    </source>
</evidence>
<evidence type="ECO:0000313" key="3">
    <source>
        <dbReference type="WBParaSite" id="PEQ_0000266901-mRNA-1"/>
    </source>
</evidence>
<feature type="transmembrane region" description="Helical" evidence="1">
    <location>
        <begin position="15"/>
        <end position="35"/>
    </location>
</feature>
<keyword evidence="2" id="KW-1185">Reference proteome</keyword>
<dbReference type="WBParaSite" id="PEQ_0000266901-mRNA-1">
    <property type="protein sequence ID" value="PEQ_0000266901-mRNA-1"/>
    <property type="gene ID" value="PEQ_0000266901"/>
</dbReference>
<proteinExistence type="predicted"/>
<accession>A0A914R7Q1</accession>
<reference evidence="3" key="1">
    <citation type="submission" date="2022-11" db="UniProtKB">
        <authorList>
            <consortium name="WormBaseParasite"/>
        </authorList>
    </citation>
    <scope>IDENTIFICATION</scope>
</reference>
<evidence type="ECO:0000256" key="1">
    <source>
        <dbReference type="SAM" id="Phobius"/>
    </source>
</evidence>
<keyword evidence="1" id="KW-0812">Transmembrane</keyword>
<protein>
    <submittedName>
        <fullName evidence="3">Uncharacterized protein</fullName>
    </submittedName>
</protein>